<evidence type="ECO:0000256" key="2">
    <source>
        <dbReference type="ARBA" id="ARBA00022690"/>
    </source>
</evidence>
<dbReference type="SMART" id="SM00131">
    <property type="entry name" value="KU"/>
    <property type="match status" value="2"/>
</dbReference>
<feature type="transmembrane region" description="Helical" evidence="8">
    <location>
        <begin position="121"/>
        <end position="140"/>
    </location>
</feature>
<dbReference type="Pfam" id="PF00014">
    <property type="entry name" value="Kunitz_BPTI"/>
    <property type="match status" value="2"/>
</dbReference>
<feature type="transmembrane region" description="Helical" evidence="8">
    <location>
        <begin position="503"/>
        <end position="528"/>
    </location>
</feature>
<evidence type="ECO:0000313" key="11">
    <source>
        <dbReference type="EMBL" id="KAK4011132.1"/>
    </source>
</evidence>
<dbReference type="InterPro" id="IPR036880">
    <property type="entry name" value="Kunitz_BPTI_sf"/>
</dbReference>
<feature type="transmembrane region" description="Helical" evidence="8">
    <location>
        <begin position="320"/>
        <end position="343"/>
    </location>
</feature>
<dbReference type="InterPro" id="IPR002223">
    <property type="entry name" value="Kunitz_BPTI"/>
</dbReference>
<protein>
    <recommendedName>
        <fullName evidence="10">BPTI/Kunitz inhibitor domain-containing protein</fullName>
    </recommendedName>
</protein>
<feature type="transmembrane region" description="Helical" evidence="8">
    <location>
        <begin position="251"/>
        <end position="272"/>
    </location>
</feature>
<dbReference type="InterPro" id="IPR050098">
    <property type="entry name" value="TFPI/VKTCI-like"/>
</dbReference>
<name>A0ABQ9ZDY7_9CRUS</name>
<evidence type="ECO:0000256" key="1">
    <source>
        <dbReference type="ARBA" id="ARBA00004141"/>
    </source>
</evidence>
<proteinExistence type="predicted"/>
<evidence type="ECO:0000256" key="8">
    <source>
        <dbReference type="SAM" id="Phobius"/>
    </source>
</evidence>
<feature type="signal peptide" evidence="9">
    <location>
        <begin position="1"/>
        <end position="22"/>
    </location>
</feature>
<comment type="caution">
    <text evidence="11">The sequence shown here is derived from an EMBL/GenBank/DDBJ whole genome shotgun (WGS) entry which is preliminary data.</text>
</comment>
<dbReference type="Pfam" id="PF00335">
    <property type="entry name" value="Tetraspanin"/>
    <property type="match status" value="1"/>
</dbReference>
<evidence type="ECO:0000256" key="3">
    <source>
        <dbReference type="ARBA" id="ARBA00022692"/>
    </source>
</evidence>
<dbReference type="SUPFAM" id="SSF48652">
    <property type="entry name" value="Tetraspanin"/>
    <property type="match status" value="1"/>
</dbReference>
<evidence type="ECO:0000313" key="12">
    <source>
        <dbReference type="Proteomes" id="UP001234178"/>
    </source>
</evidence>
<dbReference type="CDD" id="cd00109">
    <property type="entry name" value="Kunitz-type"/>
    <property type="match status" value="2"/>
</dbReference>
<dbReference type="Gene3D" id="4.10.410.10">
    <property type="entry name" value="Pancreatic trypsin inhibitor Kunitz domain"/>
    <property type="match status" value="2"/>
</dbReference>
<dbReference type="CDD" id="cd03127">
    <property type="entry name" value="tetraspanin_LEL"/>
    <property type="match status" value="1"/>
</dbReference>
<keyword evidence="2" id="KW-0646">Protease inhibitor</keyword>
<dbReference type="PANTHER" id="PTHR10083">
    <property type="entry name" value="KUNITZ-TYPE PROTEASE INHIBITOR-RELATED"/>
    <property type="match status" value="1"/>
</dbReference>
<feature type="transmembrane region" description="Helical" evidence="8">
    <location>
        <begin position="363"/>
        <end position="385"/>
    </location>
</feature>
<dbReference type="InterPro" id="IPR018499">
    <property type="entry name" value="Tetraspanin/Peripherin"/>
</dbReference>
<organism evidence="11 12">
    <name type="scientific">Daphnia magna</name>
    <dbReference type="NCBI Taxonomy" id="35525"/>
    <lineage>
        <taxon>Eukaryota</taxon>
        <taxon>Metazoa</taxon>
        <taxon>Ecdysozoa</taxon>
        <taxon>Arthropoda</taxon>
        <taxon>Crustacea</taxon>
        <taxon>Branchiopoda</taxon>
        <taxon>Diplostraca</taxon>
        <taxon>Cladocera</taxon>
        <taxon>Anomopoda</taxon>
        <taxon>Daphniidae</taxon>
        <taxon>Daphnia</taxon>
    </lineage>
</organism>
<feature type="domain" description="BPTI/Kunitz inhibitor" evidence="10">
    <location>
        <begin position="161"/>
        <end position="214"/>
    </location>
</feature>
<evidence type="ECO:0000256" key="7">
    <source>
        <dbReference type="ARBA" id="ARBA00023157"/>
    </source>
</evidence>
<gene>
    <name evidence="11" type="ORF">OUZ56_020250</name>
</gene>
<evidence type="ECO:0000256" key="4">
    <source>
        <dbReference type="ARBA" id="ARBA00022900"/>
    </source>
</evidence>
<dbReference type="InterPro" id="IPR008952">
    <property type="entry name" value="Tetraspanin_EC2_sf"/>
</dbReference>
<dbReference type="PROSITE" id="PS50279">
    <property type="entry name" value="BPTI_KUNITZ_2"/>
    <property type="match status" value="2"/>
</dbReference>
<evidence type="ECO:0000256" key="6">
    <source>
        <dbReference type="ARBA" id="ARBA00023136"/>
    </source>
</evidence>
<evidence type="ECO:0000259" key="10">
    <source>
        <dbReference type="PROSITE" id="PS50279"/>
    </source>
</evidence>
<keyword evidence="12" id="KW-1185">Reference proteome</keyword>
<feature type="transmembrane region" description="Helical" evidence="8">
    <location>
        <begin position="392"/>
        <end position="414"/>
    </location>
</feature>
<reference evidence="11 12" key="1">
    <citation type="journal article" date="2023" name="Nucleic Acids Res.">
        <title>The hologenome of Daphnia magna reveals possible DNA methylation and microbiome-mediated evolution of the host genome.</title>
        <authorList>
            <person name="Chaturvedi A."/>
            <person name="Li X."/>
            <person name="Dhandapani V."/>
            <person name="Marshall H."/>
            <person name="Kissane S."/>
            <person name="Cuenca-Cambronero M."/>
            <person name="Asole G."/>
            <person name="Calvet F."/>
            <person name="Ruiz-Romero M."/>
            <person name="Marangio P."/>
            <person name="Guigo R."/>
            <person name="Rago D."/>
            <person name="Mirbahai L."/>
            <person name="Eastwood N."/>
            <person name="Colbourne J.K."/>
            <person name="Zhou J."/>
            <person name="Mallon E."/>
            <person name="Orsini L."/>
        </authorList>
    </citation>
    <scope>NUCLEOTIDE SEQUENCE [LARGE SCALE GENOMIC DNA]</scope>
    <source>
        <strain evidence="11">LRV0_1</strain>
    </source>
</reference>
<comment type="subcellular location">
    <subcellularLocation>
        <location evidence="1">Membrane</location>
        <topology evidence="1">Multi-pass membrane protein</topology>
    </subcellularLocation>
</comment>
<evidence type="ECO:0000256" key="9">
    <source>
        <dbReference type="SAM" id="SignalP"/>
    </source>
</evidence>
<evidence type="ECO:0000256" key="5">
    <source>
        <dbReference type="ARBA" id="ARBA00022989"/>
    </source>
</evidence>
<dbReference type="PRINTS" id="PR00259">
    <property type="entry name" value="TMFOUR"/>
</dbReference>
<keyword evidence="4" id="KW-0722">Serine protease inhibitor</keyword>
<dbReference type="PANTHER" id="PTHR10083:SF374">
    <property type="entry name" value="BPTI_KUNITZ INHIBITOR DOMAIN-CONTAINING PROTEIN"/>
    <property type="match status" value="1"/>
</dbReference>
<dbReference type="EMBL" id="JAOYFB010000003">
    <property type="protein sequence ID" value="KAK4011132.1"/>
    <property type="molecule type" value="Genomic_DNA"/>
</dbReference>
<sequence>MSNLTLINVFIVLSAAIYLVGAEQLNVRADRPDFCLLPGTLPGEKKCKGYIKKWTFNATEDACVPYIYGGCHGTKNLFDTEEECQAACPSSAQKMSDLTKKQGSVANLSNSASQSLAYQNYLVMLINVFIVLSAAIYLVGAEQLNVRVDYGLPTADRPDFCLLPGTLPGEKKCKGYIKKWTFNATEDACVPYIYGGCHGTKNLFDTEEECHAACPSSDQKMSDLPKMQGFNVLSAAIYLVGAEQLNVRETIVSYQLFMVPYRIGTLLLLLSMCRQDTQMTQRGGKTGRIVSDTTSAVPTGMPYRSNEVDERNKWTTRFKYFLYFFNVVSLVLAIVVMTMAIYIRADWTIKHYIYELEAYLMWTGPYILMASCSFTIVISALGCWATVYENPFLLTAFTMATGATALIGLGGVAYSLNHGITFSDITPWLTDRFTYLVFESDTDPRSARIVRIMQEELGCCGGSGWQDYANYNMEIPYECRNPVTGNMYVYGCGIIFSDFMEPLVAWMSGIALLLIVLQIMAMVAAMILRRNFKREDKLISGHQKSATYTAVRSRNI</sequence>
<keyword evidence="9" id="KW-0732">Signal</keyword>
<keyword evidence="5 8" id="KW-1133">Transmembrane helix</keyword>
<keyword evidence="7" id="KW-1015">Disulfide bond</keyword>
<feature type="domain" description="BPTI/Kunitz inhibitor" evidence="10">
    <location>
        <begin position="35"/>
        <end position="88"/>
    </location>
</feature>
<keyword evidence="6 8" id="KW-0472">Membrane</keyword>
<keyword evidence="3 8" id="KW-0812">Transmembrane</keyword>
<dbReference type="Proteomes" id="UP001234178">
    <property type="component" value="Unassembled WGS sequence"/>
</dbReference>
<dbReference type="Gene3D" id="1.10.1450.10">
    <property type="entry name" value="Tetraspanin"/>
    <property type="match status" value="1"/>
</dbReference>
<dbReference type="SUPFAM" id="SSF57362">
    <property type="entry name" value="BPTI-like"/>
    <property type="match status" value="2"/>
</dbReference>
<accession>A0ABQ9ZDY7</accession>
<feature type="chain" id="PRO_5046421211" description="BPTI/Kunitz inhibitor domain-containing protein" evidence="9">
    <location>
        <begin position="23"/>
        <end position="556"/>
    </location>
</feature>